<evidence type="ECO:0000256" key="1">
    <source>
        <dbReference type="ARBA" id="ARBA00004651"/>
    </source>
</evidence>
<keyword evidence="7 8" id="KW-0472">Membrane</keyword>
<protein>
    <submittedName>
        <fullName evidence="9">Uncharacterized protein</fullName>
    </submittedName>
</protein>
<dbReference type="PANTHER" id="PTHR30047">
    <property type="entry name" value="HIGH-AFFINITY CHOLINE TRANSPORT PROTEIN-RELATED"/>
    <property type="match status" value="1"/>
</dbReference>
<dbReference type="PANTHER" id="PTHR30047:SF7">
    <property type="entry name" value="HIGH-AFFINITY CHOLINE TRANSPORT PROTEIN"/>
    <property type="match status" value="1"/>
</dbReference>
<keyword evidence="10" id="KW-1185">Reference proteome</keyword>
<evidence type="ECO:0000256" key="8">
    <source>
        <dbReference type="SAM" id="Phobius"/>
    </source>
</evidence>
<feature type="transmembrane region" description="Helical" evidence="8">
    <location>
        <begin position="28"/>
        <end position="45"/>
    </location>
</feature>
<accession>A0ABP7R9G6</accession>
<evidence type="ECO:0000256" key="4">
    <source>
        <dbReference type="ARBA" id="ARBA00022475"/>
    </source>
</evidence>
<dbReference type="InterPro" id="IPR000060">
    <property type="entry name" value="BCCT_transptr"/>
</dbReference>
<evidence type="ECO:0000256" key="5">
    <source>
        <dbReference type="ARBA" id="ARBA00022692"/>
    </source>
</evidence>
<keyword evidence="6 8" id="KW-1133">Transmembrane helix</keyword>
<dbReference type="Pfam" id="PF02028">
    <property type="entry name" value="BCCT"/>
    <property type="match status" value="1"/>
</dbReference>
<organism evidence="9 10">
    <name type="scientific">Comamonas faecalis</name>
    <dbReference type="NCBI Taxonomy" id="1387849"/>
    <lineage>
        <taxon>Bacteria</taxon>
        <taxon>Pseudomonadati</taxon>
        <taxon>Pseudomonadota</taxon>
        <taxon>Betaproteobacteria</taxon>
        <taxon>Burkholderiales</taxon>
        <taxon>Comamonadaceae</taxon>
        <taxon>Comamonas</taxon>
    </lineage>
</organism>
<keyword evidence="4" id="KW-1003">Cell membrane</keyword>
<evidence type="ECO:0000256" key="3">
    <source>
        <dbReference type="ARBA" id="ARBA00022448"/>
    </source>
</evidence>
<sequence>MAVALIAAAMLLAGGLEALQGLITIAALLFAILLCLVMWSLYRVLDEESTHLRREARRQRQPVDAWIAREMAEQAQRDKK</sequence>
<comment type="caution">
    <text evidence="9">The sequence shown here is derived from an EMBL/GenBank/DDBJ whole genome shotgun (WGS) entry which is preliminary data.</text>
</comment>
<proteinExistence type="inferred from homology"/>
<keyword evidence="5 8" id="KW-0812">Transmembrane</keyword>
<evidence type="ECO:0000313" key="10">
    <source>
        <dbReference type="Proteomes" id="UP001501627"/>
    </source>
</evidence>
<comment type="similarity">
    <text evidence="2">Belongs to the BCCT transporter (TC 2.A.15) family.</text>
</comment>
<gene>
    <name evidence="9" type="ORF">GCM10022279_17410</name>
</gene>
<name>A0ABP7R9G6_9BURK</name>
<evidence type="ECO:0000256" key="7">
    <source>
        <dbReference type="ARBA" id="ARBA00023136"/>
    </source>
</evidence>
<keyword evidence="3" id="KW-0813">Transport</keyword>
<evidence type="ECO:0000256" key="2">
    <source>
        <dbReference type="ARBA" id="ARBA00005658"/>
    </source>
</evidence>
<dbReference type="EMBL" id="BAABBP010000013">
    <property type="protein sequence ID" value="GAA3994355.1"/>
    <property type="molecule type" value="Genomic_DNA"/>
</dbReference>
<comment type="subcellular location">
    <subcellularLocation>
        <location evidence="1">Cell membrane</location>
        <topology evidence="1">Multi-pass membrane protein</topology>
    </subcellularLocation>
</comment>
<evidence type="ECO:0000256" key="6">
    <source>
        <dbReference type="ARBA" id="ARBA00022989"/>
    </source>
</evidence>
<evidence type="ECO:0000313" key="9">
    <source>
        <dbReference type="EMBL" id="GAA3994355.1"/>
    </source>
</evidence>
<reference evidence="10" key="1">
    <citation type="journal article" date="2019" name="Int. J. Syst. Evol. Microbiol.">
        <title>The Global Catalogue of Microorganisms (GCM) 10K type strain sequencing project: providing services to taxonomists for standard genome sequencing and annotation.</title>
        <authorList>
            <consortium name="The Broad Institute Genomics Platform"/>
            <consortium name="The Broad Institute Genome Sequencing Center for Infectious Disease"/>
            <person name="Wu L."/>
            <person name="Ma J."/>
        </authorList>
    </citation>
    <scope>NUCLEOTIDE SEQUENCE [LARGE SCALE GENOMIC DNA]</scope>
    <source>
        <strain evidence="10">JCM 17561</strain>
    </source>
</reference>
<dbReference type="Proteomes" id="UP001501627">
    <property type="component" value="Unassembled WGS sequence"/>
</dbReference>